<dbReference type="Proteomes" id="UP000611945">
    <property type="component" value="Unassembled WGS sequence"/>
</dbReference>
<gene>
    <name evidence="1" type="ORF">H9642_17045</name>
</gene>
<evidence type="ECO:0000313" key="2">
    <source>
        <dbReference type="Proteomes" id="UP000611945"/>
    </source>
</evidence>
<reference evidence="1 2" key="1">
    <citation type="submission" date="2020-08" db="EMBL/GenBank/DDBJ databases">
        <title>A Genomic Blueprint of the Chicken Gut Microbiome.</title>
        <authorList>
            <person name="Gilroy R."/>
            <person name="Ravi A."/>
            <person name="Getino M."/>
            <person name="Pursley I."/>
            <person name="Horton D.L."/>
            <person name="Alikhan N.-F."/>
            <person name="Baker D."/>
            <person name="Gharbi K."/>
            <person name="Hall N."/>
            <person name="Watson M."/>
            <person name="Adriaenssens E.M."/>
            <person name="Foster-Nyarko E."/>
            <person name="Jarju S."/>
            <person name="Secka A."/>
            <person name="Antonio M."/>
            <person name="Oren A."/>
            <person name="Chaudhuri R."/>
            <person name="La Ragione R.M."/>
            <person name="Hildebrand F."/>
            <person name="Pallen M.J."/>
        </authorList>
    </citation>
    <scope>NUCLEOTIDE SEQUENCE [LARGE SCALE GENOMIC DNA]</scope>
    <source>
        <strain evidence="1 2">Sa2CUA2</strain>
    </source>
</reference>
<name>A0ABR8TSZ6_9PSED</name>
<protein>
    <submittedName>
        <fullName evidence="1">Uncharacterized protein</fullName>
    </submittedName>
</protein>
<dbReference type="EMBL" id="JACSQG010000014">
    <property type="protein sequence ID" value="MBD7978891.1"/>
    <property type="molecule type" value="Genomic_DNA"/>
</dbReference>
<accession>A0ABR8TSZ6</accession>
<evidence type="ECO:0000313" key="1">
    <source>
        <dbReference type="EMBL" id="MBD7978891.1"/>
    </source>
</evidence>
<dbReference type="RefSeq" id="WP_251837678.1">
    <property type="nucleotide sequence ID" value="NZ_JACSQG010000014.1"/>
</dbReference>
<sequence>MSSYELIKSTRIDGDFEGSDDEVLFKLQDGTYWIQDQYMYWYHYAHCPKVNILRANGRLFLNVDGQNQVIPIRQIFDVIESQIDGDFNGWEGATAYQLTNGQIWKQSSYSYEYTYSYMPEVLIYNTGTAYKMQVEGTNADVVLIKR</sequence>
<organism evidence="1 2">
    <name type="scientific">Serpens gallinarum</name>
    <dbReference type="NCBI Taxonomy" id="2763075"/>
    <lineage>
        <taxon>Bacteria</taxon>
        <taxon>Pseudomonadati</taxon>
        <taxon>Pseudomonadota</taxon>
        <taxon>Gammaproteobacteria</taxon>
        <taxon>Pseudomonadales</taxon>
        <taxon>Pseudomonadaceae</taxon>
        <taxon>Pseudomonas</taxon>
    </lineage>
</organism>
<keyword evidence="2" id="KW-1185">Reference proteome</keyword>
<proteinExistence type="predicted"/>
<comment type="caution">
    <text evidence="1">The sequence shown here is derived from an EMBL/GenBank/DDBJ whole genome shotgun (WGS) entry which is preliminary data.</text>
</comment>